<organism evidence="3 4">
    <name type="scientific">Niastella vici</name>
    <dbReference type="NCBI Taxonomy" id="1703345"/>
    <lineage>
        <taxon>Bacteria</taxon>
        <taxon>Pseudomonadati</taxon>
        <taxon>Bacteroidota</taxon>
        <taxon>Chitinophagia</taxon>
        <taxon>Chitinophagales</taxon>
        <taxon>Chitinophagaceae</taxon>
        <taxon>Niastella</taxon>
    </lineage>
</organism>
<sequence>MFNSPVLDVCIGLILVYLLYSLLVTIVGEIICNWIGLRARILRVSIEKMLNDGYYANLKPKQYRGFWYRVQRYFLKEFPDFKHSFAGKFYHYPAIKYLSMRAGEQTTVVTQTKPSYLSAEVFADSLIQLLKDKGAGETDMDKVHFSLNFNTYHIQPDTLRNLRNMAEVAGPDINVFKEKLKIWFNETQDRTTGWYKSKLQLILFALGIIIAIIFNVDSIKIARILSKDKDARNQLVSMGIALAKDSARYGKFTGSPGDTGYAQNILDSGYAHVSKDLHDANLVLGLGWNLDTLLQAHQVELSSEDKAFALVAKDAARLNELQQKFHTKQTDLVNDLENIDNTRESLKDLKVKLLTVPLTDTTTVQKEIDAAQKQLQIGLESKSRDSLSLQVTGKRIRDIQRSINAATGNEFTIIKSVTREEREKKSFYVVSGSCKYSFWGRVGHFFATVFWYGLPGFVITALMLSLGAPFWFDLLKKLVSVRGDGVKPEEKPVKKKETEQPAVTAGNKPQEQPANVEPVGDVIDEALKLYEKVIKSIPGVKTVFKVVDRKTKQKQLQINVDTAGTAQEVGKKFPTLSVGSIQLQPLIVVSGTPQTHQGNVGTIANKSGRNGFGSLGCILRRTDTNSLHMLSCWHVLKGDTLYDTSDNLDIIIDNEEEDCAQRWAGGIKAQFDYGLARITTEGNTFNTTLKQKLKLNGPIKFRELTTANIEDQIEVQYYDSLNQTVRTGFIFANARETNVNYLDKTRVINDLLLLTNDDERTISNPGNSGSIVFDKKNGAAIAMIISGDLKYTYAVKLSHIFDIHTEMIIA</sequence>
<reference evidence="3 4" key="1">
    <citation type="submission" date="2016-03" db="EMBL/GenBank/DDBJ databases">
        <title>Niastella vici sp. nov., isolated from farmland soil.</title>
        <authorList>
            <person name="Chen L."/>
            <person name="Wang D."/>
            <person name="Yang S."/>
            <person name="Wang G."/>
        </authorList>
    </citation>
    <scope>NUCLEOTIDE SEQUENCE [LARGE SCALE GENOMIC DNA]</scope>
    <source>
        <strain evidence="3 4">DJ57</strain>
    </source>
</reference>
<dbReference type="AlphaFoldDB" id="A0A1V9G7D4"/>
<dbReference type="EMBL" id="LVYD01000002">
    <property type="protein sequence ID" value="OQP66523.1"/>
    <property type="molecule type" value="Genomic_DNA"/>
</dbReference>
<dbReference type="Proteomes" id="UP000192796">
    <property type="component" value="Unassembled WGS sequence"/>
</dbReference>
<proteinExistence type="predicted"/>
<accession>A0A1V9G7D4</accession>
<dbReference type="RefSeq" id="WP_081145464.1">
    <property type="nucleotide sequence ID" value="NZ_LVYD01000002.1"/>
</dbReference>
<evidence type="ECO:0000256" key="1">
    <source>
        <dbReference type="SAM" id="MobiDB-lite"/>
    </source>
</evidence>
<dbReference type="STRING" id="1703345.A3860_13645"/>
<feature type="transmembrane region" description="Helical" evidence="2">
    <location>
        <begin position="199"/>
        <end position="216"/>
    </location>
</feature>
<protein>
    <submittedName>
        <fullName evidence="3">Uncharacterized protein</fullName>
    </submittedName>
</protein>
<feature type="region of interest" description="Disordered" evidence="1">
    <location>
        <begin position="486"/>
        <end position="517"/>
    </location>
</feature>
<feature type="compositionally biased region" description="Basic and acidic residues" evidence="1">
    <location>
        <begin position="486"/>
        <end position="499"/>
    </location>
</feature>
<evidence type="ECO:0000313" key="4">
    <source>
        <dbReference type="Proteomes" id="UP000192796"/>
    </source>
</evidence>
<name>A0A1V9G7D4_9BACT</name>
<keyword evidence="2" id="KW-0812">Transmembrane</keyword>
<keyword evidence="2" id="KW-1133">Transmembrane helix</keyword>
<feature type="transmembrane region" description="Helical" evidence="2">
    <location>
        <begin position="6"/>
        <end position="35"/>
    </location>
</feature>
<keyword evidence="2" id="KW-0472">Membrane</keyword>
<feature type="transmembrane region" description="Helical" evidence="2">
    <location>
        <begin position="449"/>
        <end position="472"/>
    </location>
</feature>
<evidence type="ECO:0000313" key="3">
    <source>
        <dbReference type="EMBL" id="OQP66523.1"/>
    </source>
</evidence>
<comment type="caution">
    <text evidence="3">The sequence shown here is derived from an EMBL/GenBank/DDBJ whole genome shotgun (WGS) entry which is preliminary data.</text>
</comment>
<dbReference type="OrthoDB" id="6286374at2"/>
<evidence type="ECO:0000256" key="2">
    <source>
        <dbReference type="SAM" id="Phobius"/>
    </source>
</evidence>
<keyword evidence="4" id="KW-1185">Reference proteome</keyword>
<gene>
    <name evidence="3" type="ORF">A3860_13645</name>
</gene>